<dbReference type="Proteomes" id="UP001374584">
    <property type="component" value="Unassembled WGS sequence"/>
</dbReference>
<comment type="caution">
    <text evidence="1">The sequence shown here is derived from an EMBL/GenBank/DDBJ whole genome shotgun (WGS) entry which is preliminary data.</text>
</comment>
<dbReference type="EMBL" id="JAYMYR010000001">
    <property type="protein sequence ID" value="KAK7382339.1"/>
    <property type="molecule type" value="Genomic_DNA"/>
</dbReference>
<reference evidence="1 2" key="1">
    <citation type="submission" date="2024-01" db="EMBL/GenBank/DDBJ databases">
        <title>The genomes of 5 underutilized Papilionoideae crops provide insights into root nodulation and disease resistanc.</title>
        <authorList>
            <person name="Jiang F."/>
        </authorList>
    </citation>
    <scope>NUCLEOTIDE SEQUENCE [LARGE SCALE GENOMIC DNA]</scope>
    <source>
        <strain evidence="1">JINMINGXINNONG_FW02</strain>
        <tissue evidence="1">Leaves</tissue>
    </source>
</reference>
<protein>
    <submittedName>
        <fullName evidence="1">Uncharacterized protein</fullName>
    </submittedName>
</protein>
<sequence>MSSTQIPICDEGWFSKFINVIGLHQRLGGCEVMGQAHLYGKGLLISKAYQTHWLTPKAGGLSWVEPTSMAKGCRSLKLISLIGLRQRLGAVRLWAKPTSMTNVYFQLGK</sequence>
<name>A0AAN9RR20_PHACN</name>
<organism evidence="1 2">
    <name type="scientific">Phaseolus coccineus</name>
    <name type="common">Scarlet runner bean</name>
    <name type="synonym">Phaseolus multiflorus</name>
    <dbReference type="NCBI Taxonomy" id="3886"/>
    <lineage>
        <taxon>Eukaryota</taxon>
        <taxon>Viridiplantae</taxon>
        <taxon>Streptophyta</taxon>
        <taxon>Embryophyta</taxon>
        <taxon>Tracheophyta</taxon>
        <taxon>Spermatophyta</taxon>
        <taxon>Magnoliopsida</taxon>
        <taxon>eudicotyledons</taxon>
        <taxon>Gunneridae</taxon>
        <taxon>Pentapetalae</taxon>
        <taxon>rosids</taxon>
        <taxon>fabids</taxon>
        <taxon>Fabales</taxon>
        <taxon>Fabaceae</taxon>
        <taxon>Papilionoideae</taxon>
        <taxon>50 kb inversion clade</taxon>
        <taxon>NPAAA clade</taxon>
        <taxon>indigoferoid/millettioid clade</taxon>
        <taxon>Phaseoleae</taxon>
        <taxon>Phaseolus</taxon>
    </lineage>
</organism>
<gene>
    <name evidence="1" type="ORF">VNO80_01190</name>
</gene>
<evidence type="ECO:0000313" key="2">
    <source>
        <dbReference type="Proteomes" id="UP001374584"/>
    </source>
</evidence>
<dbReference type="AlphaFoldDB" id="A0AAN9RR20"/>
<proteinExistence type="predicted"/>
<keyword evidence="2" id="KW-1185">Reference proteome</keyword>
<accession>A0AAN9RR20</accession>
<evidence type="ECO:0000313" key="1">
    <source>
        <dbReference type="EMBL" id="KAK7382339.1"/>
    </source>
</evidence>